<sequence length="144" mass="16946">MKNEPFIIERVYHAPVERVWRALTEKEQMQKWYFDLSDFKPEVGFEFTFEGGDDKTTYKHLCRITDAEPNKKLAHTWRYEGYPGDSKVTWELFSEGDKTRVKLTHEGIETFAAKNDPNFRPESFAAGWTEITGKLLKDFVEKAE</sequence>
<dbReference type="AlphaFoldDB" id="A0A3S2Y1M9"/>
<protein>
    <submittedName>
        <fullName evidence="3">SRPBCC domain-containing protein</fullName>
    </submittedName>
</protein>
<comment type="caution">
    <text evidence="3">The sequence shown here is derived from an EMBL/GenBank/DDBJ whole genome shotgun (WGS) entry which is preliminary data.</text>
</comment>
<dbReference type="EMBL" id="SACK01000002">
    <property type="protein sequence ID" value="RVU01350.1"/>
    <property type="molecule type" value="Genomic_DNA"/>
</dbReference>
<dbReference type="Gene3D" id="3.30.530.20">
    <property type="match status" value="1"/>
</dbReference>
<proteinExistence type="inferred from homology"/>
<dbReference type="SUPFAM" id="SSF55961">
    <property type="entry name" value="Bet v1-like"/>
    <property type="match status" value="1"/>
</dbReference>
<comment type="similarity">
    <text evidence="1">Belongs to the AHA1 family.</text>
</comment>
<organism evidence="3 4">
    <name type="scientific">Mucilaginibacter limnophilus</name>
    <dbReference type="NCBI Taxonomy" id="1932778"/>
    <lineage>
        <taxon>Bacteria</taxon>
        <taxon>Pseudomonadati</taxon>
        <taxon>Bacteroidota</taxon>
        <taxon>Sphingobacteriia</taxon>
        <taxon>Sphingobacteriales</taxon>
        <taxon>Sphingobacteriaceae</taxon>
        <taxon>Mucilaginibacter</taxon>
    </lineage>
</organism>
<dbReference type="InterPro" id="IPR023393">
    <property type="entry name" value="START-like_dom_sf"/>
</dbReference>
<dbReference type="Proteomes" id="UP000282759">
    <property type="component" value="Unassembled WGS sequence"/>
</dbReference>
<keyword evidence="4" id="KW-1185">Reference proteome</keyword>
<feature type="domain" description="Activator of Hsp90 ATPase homologue 1/2-like C-terminal" evidence="2">
    <location>
        <begin position="14"/>
        <end position="137"/>
    </location>
</feature>
<evidence type="ECO:0000313" key="3">
    <source>
        <dbReference type="EMBL" id="RVU01350.1"/>
    </source>
</evidence>
<dbReference type="OrthoDB" id="2355173at2"/>
<dbReference type="InterPro" id="IPR013538">
    <property type="entry name" value="ASHA1/2-like_C"/>
</dbReference>
<dbReference type="CDD" id="cd07814">
    <property type="entry name" value="SRPBCC_CalC_Aha1-like"/>
    <property type="match status" value="1"/>
</dbReference>
<dbReference type="RefSeq" id="WP_127703725.1">
    <property type="nucleotide sequence ID" value="NZ_SACK01000002.1"/>
</dbReference>
<reference evidence="3 4" key="1">
    <citation type="submission" date="2019-01" db="EMBL/GenBank/DDBJ databases">
        <authorList>
            <person name="Chen W.-M."/>
        </authorList>
    </citation>
    <scope>NUCLEOTIDE SEQUENCE [LARGE SCALE GENOMIC DNA]</scope>
    <source>
        <strain evidence="3 4">YBJ-36</strain>
    </source>
</reference>
<gene>
    <name evidence="3" type="ORF">EOD41_05135</name>
</gene>
<name>A0A3S2Y1M9_9SPHI</name>
<evidence type="ECO:0000259" key="2">
    <source>
        <dbReference type="Pfam" id="PF08327"/>
    </source>
</evidence>
<evidence type="ECO:0000313" key="4">
    <source>
        <dbReference type="Proteomes" id="UP000282759"/>
    </source>
</evidence>
<dbReference type="Pfam" id="PF08327">
    <property type="entry name" value="AHSA1"/>
    <property type="match status" value="1"/>
</dbReference>
<accession>A0A3S2Y1M9</accession>
<evidence type="ECO:0000256" key="1">
    <source>
        <dbReference type="ARBA" id="ARBA00006817"/>
    </source>
</evidence>